<comment type="subunit">
    <text evidence="9">Component of the Sec protein translocase complex. Heterotrimer consisting of SecY, SecE and SecG subunits. The heterotrimers can form oligomers, although 1 heterotrimer is thought to be able to translocate proteins. Interacts with the ribosome. Interacts with SecDF, and other proteins may be involved. Interacts with SecA.</text>
</comment>
<dbReference type="HAMAP" id="MF_00422">
    <property type="entry name" value="SecE"/>
    <property type="match status" value="1"/>
</dbReference>
<dbReference type="GO" id="GO:0043952">
    <property type="term" value="P:protein transport by the Sec complex"/>
    <property type="evidence" value="ECO:0007669"/>
    <property type="project" value="UniProtKB-UniRule"/>
</dbReference>
<evidence type="ECO:0000256" key="5">
    <source>
        <dbReference type="ARBA" id="ARBA00022927"/>
    </source>
</evidence>
<keyword evidence="4 9" id="KW-0812">Transmembrane</keyword>
<keyword evidence="8 9" id="KW-0472">Membrane</keyword>
<keyword evidence="6 9" id="KW-1133">Transmembrane helix</keyword>
<comment type="similarity">
    <text evidence="9">Belongs to the SecE/SEC61-gamma family.</text>
</comment>
<feature type="transmembrane region" description="Helical" evidence="9">
    <location>
        <begin position="33"/>
        <end position="55"/>
    </location>
</feature>
<dbReference type="GO" id="GO:0065002">
    <property type="term" value="P:intracellular protein transmembrane transport"/>
    <property type="evidence" value="ECO:0007669"/>
    <property type="project" value="UniProtKB-UniRule"/>
</dbReference>
<dbReference type="NCBIfam" id="TIGR00964">
    <property type="entry name" value="secE_bact"/>
    <property type="match status" value="1"/>
</dbReference>
<evidence type="ECO:0000256" key="2">
    <source>
        <dbReference type="ARBA" id="ARBA00022448"/>
    </source>
</evidence>
<dbReference type="AlphaFoldDB" id="A0A1F7UN54"/>
<proteinExistence type="inferred from homology"/>
<evidence type="ECO:0000256" key="1">
    <source>
        <dbReference type="ARBA" id="ARBA00004370"/>
    </source>
</evidence>
<dbReference type="STRING" id="1802399.A3E39_00975"/>
<dbReference type="InterPro" id="IPR001901">
    <property type="entry name" value="Translocase_SecE/Sec61-g"/>
</dbReference>
<dbReference type="Proteomes" id="UP000176603">
    <property type="component" value="Unassembled WGS sequence"/>
</dbReference>
<dbReference type="InterPro" id="IPR005807">
    <property type="entry name" value="SecE_bac"/>
</dbReference>
<sequence length="120" mass="12766">MSNPITSIRDYLRSSIGELKKVTWPSRQMTIRYSLLVIVASAALAVFFAALDFGLSRAVTIALSRKNAVETEQPVTPDVTPQIEGTPTPIQVEAQPAGSSPAPAPDEGGLQLPPIESPKP</sequence>
<evidence type="ECO:0000256" key="9">
    <source>
        <dbReference type="HAMAP-Rule" id="MF_00422"/>
    </source>
</evidence>
<dbReference type="EMBL" id="MGEH01000004">
    <property type="protein sequence ID" value="OGL79675.1"/>
    <property type="molecule type" value="Genomic_DNA"/>
</dbReference>
<dbReference type="GO" id="GO:0006605">
    <property type="term" value="P:protein targeting"/>
    <property type="evidence" value="ECO:0007669"/>
    <property type="project" value="UniProtKB-UniRule"/>
</dbReference>
<evidence type="ECO:0000256" key="4">
    <source>
        <dbReference type="ARBA" id="ARBA00022692"/>
    </source>
</evidence>
<feature type="region of interest" description="Disordered" evidence="10">
    <location>
        <begin position="66"/>
        <end position="120"/>
    </location>
</feature>
<protein>
    <recommendedName>
        <fullName evidence="9">Protein translocase subunit SecE</fullName>
    </recommendedName>
</protein>
<dbReference type="GO" id="GO:0005886">
    <property type="term" value="C:plasma membrane"/>
    <property type="evidence" value="ECO:0007669"/>
    <property type="project" value="UniProtKB-SubCell"/>
</dbReference>
<keyword evidence="2 9" id="KW-0813">Transport</keyword>
<keyword evidence="3 9" id="KW-1003">Cell membrane</keyword>
<organism evidence="11 12">
    <name type="scientific">Candidatus Uhrbacteria bacterium RIFCSPHIGHO2_12_FULL_60_25</name>
    <dbReference type="NCBI Taxonomy" id="1802399"/>
    <lineage>
        <taxon>Bacteria</taxon>
        <taxon>Candidatus Uhriibacteriota</taxon>
    </lineage>
</organism>
<keyword evidence="5 9" id="KW-0653">Protein transport</keyword>
<comment type="function">
    <text evidence="9">Essential subunit of the Sec protein translocation channel SecYEG. Clamps together the 2 halves of SecY. May contact the channel plug during translocation.</text>
</comment>
<evidence type="ECO:0000313" key="11">
    <source>
        <dbReference type="EMBL" id="OGL79675.1"/>
    </source>
</evidence>
<comment type="caution">
    <text evidence="11">The sequence shown here is derived from an EMBL/GenBank/DDBJ whole genome shotgun (WGS) entry which is preliminary data.</text>
</comment>
<evidence type="ECO:0000256" key="8">
    <source>
        <dbReference type="ARBA" id="ARBA00023136"/>
    </source>
</evidence>
<evidence type="ECO:0000313" key="12">
    <source>
        <dbReference type="Proteomes" id="UP000176603"/>
    </source>
</evidence>
<dbReference type="GO" id="GO:0009306">
    <property type="term" value="P:protein secretion"/>
    <property type="evidence" value="ECO:0007669"/>
    <property type="project" value="UniProtKB-UniRule"/>
</dbReference>
<evidence type="ECO:0000256" key="6">
    <source>
        <dbReference type="ARBA" id="ARBA00022989"/>
    </source>
</evidence>
<comment type="subcellular location">
    <subcellularLocation>
        <location evidence="9">Cell membrane</location>
        <topology evidence="9">Single-pass membrane protein</topology>
    </subcellularLocation>
    <subcellularLocation>
        <location evidence="1">Membrane</location>
    </subcellularLocation>
</comment>
<dbReference type="Pfam" id="PF00584">
    <property type="entry name" value="SecE"/>
    <property type="match status" value="1"/>
</dbReference>
<reference evidence="11 12" key="1">
    <citation type="journal article" date="2016" name="Nat. Commun.">
        <title>Thousands of microbial genomes shed light on interconnected biogeochemical processes in an aquifer system.</title>
        <authorList>
            <person name="Anantharaman K."/>
            <person name="Brown C.T."/>
            <person name="Hug L.A."/>
            <person name="Sharon I."/>
            <person name="Castelle C.J."/>
            <person name="Probst A.J."/>
            <person name="Thomas B.C."/>
            <person name="Singh A."/>
            <person name="Wilkins M.J."/>
            <person name="Karaoz U."/>
            <person name="Brodie E.L."/>
            <person name="Williams K.H."/>
            <person name="Hubbard S.S."/>
            <person name="Banfield J.F."/>
        </authorList>
    </citation>
    <scope>NUCLEOTIDE SEQUENCE [LARGE SCALE GENOMIC DNA]</scope>
</reference>
<dbReference type="Gene3D" id="1.20.5.1030">
    <property type="entry name" value="Preprotein translocase secy subunit"/>
    <property type="match status" value="1"/>
</dbReference>
<gene>
    <name evidence="9" type="primary">secE</name>
    <name evidence="11" type="ORF">A3E39_00975</name>
</gene>
<evidence type="ECO:0000256" key="3">
    <source>
        <dbReference type="ARBA" id="ARBA00022475"/>
    </source>
</evidence>
<dbReference type="GO" id="GO:0008320">
    <property type="term" value="F:protein transmembrane transporter activity"/>
    <property type="evidence" value="ECO:0007669"/>
    <property type="project" value="UniProtKB-UniRule"/>
</dbReference>
<keyword evidence="7 9" id="KW-0811">Translocation</keyword>
<name>A0A1F7UN54_9BACT</name>
<accession>A0A1F7UN54</accession>
<dbReference type="InterPro" id="IPR038379">
    <property type="entry name" value="SecE_sf"/>
</dbReference>
<evidence type="ECO:0000256" key="10">
    <source>
        <dbReference type="SAM" id="MobiDB-lite"/>
    </source>
</evidence>
<dbReference type="PANTHER" id="PTHR33910:SF1">
    <property type="entry name" value="PROTEIN TRANSLOCASE SUBUNIT SECE"/>
    <property type="match status" value="1"/>
</dbReference>
<dbReference type="PANTHER" id="PTHR33910">
    <property type="entry name" value="PROTEIN TRANSLOCASE SUBUNIT SECE"/>
    <property type="match status" value="1"/>
</dbReference>
<evidence type="ECO:0000256" key="7">
    <source>
        <dbReference type="ARBA" id="ARBA00023010"/>
    </source>
</evidence>